<dbReference type="Proteomes" id="UP000000593">
    <property type="component" value="Chromosome 2"/>
</dbReference>
<dbReference type="AlphaFoldDB" id="Q6LK23"/>
<feature type="region of interest" description="Disordered" evidence="1">
    <location>
        <begin position="65"/>
        <end position="84"/>
    </location>
</feature>
<name>Q6LK23_PHOPR</name>
<keyword evidence="2" id="KW-0812">Transmembrane</keyword>
<dbReference type="EMBL" id="CR378676">
    <property type="protein sequence ID" value="CAG22357.1"/>
    <property type="molecule type" value="Genomic_DNA"/>
</dbReference>
<feature type="compositionally biased region" description="Polar residues" evidence="1">
    <location>
        <begin position="66"/>
        <end position="84"/>
    </location>
</feature>
<keyword evidence="4" id="KW-1185">Reference proteome</keyword>
<gene>
    <name evidence="3" type="ordered locus">PBPRB0484</name>
</gene>
<keyword evidence="2" id="KW-0472">Membrane</keyword>
<protein>
    <submittedName>
        <fullName evidence="3">Uncharacterized protein</fullName>
    </submittedName>
</protein>
<evidence type="ECO:0000256" key="2">
    <source>
        <dbReference type="SAM" id="Phobius"/>
    </source>
</evidence>
<evidence type="ECO:0000256" key="1">
    <source>
        <dbReference type="SAM" id="MobiDB-lite"/>
    </source>
</evidence>
<reference evidence="4" key="1">
    <citation type="journal article" date="2005" name="Science">
        <title>Life at depth: Photobacterium profundum genome sequence and expression analysis.</title>
        <authorList>
            <person name="Vezzi A."/>
            <person name="Campanaro S."/>
            <person name="D'Angelo M."/>
            <person name="Simonato F."/>
            <person name="Vitulo N."/>
            <person name="Lauro F.M."/>
            <person name="Cestaro A."/>
            <person name="Malacrida G."/>
            <person name="Simionati B."/>
            <person name="Cannata N."/>
            <person name="Romualdi C."/>
            <person name="Bartlett D.H."/>
            <person name="Valle G."/>
        </authorList>
    </citation>
    <scope>NUCLEOTIDE SEQUENCE [LARGE SCALE GENOMIC DNA]</scope>
    <source>
        <strain evidence="4">ATCC BAA-1253 / SS9</strain>
    </source>
</reference>
<sequence>MNDTTIELHPNTCHTFSSLNTAKCYTSTSWFVQHLYFLFNLIPPYWLLVLFFLFLNKDTKKETRARNINSQNKGINPKGSISSPSLSTYEPIRLKLSKHAMLKARNRAANQNLFSTFIDCSQSLNRIMSCF</sequence>
<dbReference type="KEGG" id="ppr:PBPRB0484"/>
<accession>Q6LK23</accession>
<evidence type="ECO:0000313" key="3">
    <source>
        <dbReference type="EMBL" id="CAG22357.1"/>
    </source>
</evidence>
<dbReference type="HOGENOM" id="CLU_1925613_0_0_6"/>
<feature type="transmembrane region" description="Helical" evidence="2">
    <location>
        <begin position="35"/>
        <end position="55"/>
    </location>
</feature>
<organism evidence="3 4">
    <name type="scientific">Photobacterium profundum (strain SS9)</name>
    <dbReference type="NCBI Taxonomy" id="298386"/>
    <lineage>
        <taxon>Bacteria</taxon>
        <taxon>Pseudomonadati</taxon>
        <taxon>Pseudomonadota</taxon>
        <taxon>Gammaproteobacteria</taxon>
        <taxon>Vibrionales</taxon>
        <taxon>Vibrionaceae</taxon>
        <taxon>Photobacterium</taxon>
    </lineage>
</organism>
<evidence type="ECO:0000313" key="4">
    <source>
        <dbReference type="Proteomes" id="UP000000593"/>
    </source>
</evidence>
<proteinExistence type="predicted"/>
<keyword evidence="2" id="KW-1133">Transmembrane helix</keyword>